<feature type="domain" description="Helicase ATP-binding" evidence="9">
    <location>
        <begin position="13"/>
        <end position="173"/>
    </location>
</feature>
<dbReference type="HOGENOM" id="CLU_001832_5_11_1"/>
<dbReference type="GO" id="GO:0003724">
    <property type="term" value="F:RNA helicase activity"/>
    <property type="evidence" value="ECO:0007669"/>
    <property type="project" value="UniProtKB-EC"/>
</dbReference>
<dbReference type="InterPro" id="IPR048333">
    <property type="entry name" value="HA2_WH"/>
</dbReference>
<evidence type="ECO:0000256" key="5">
    <source>
        <dbReference type="ARBA" id="ARBA00022806"/>
    </source>
</evidence>
<dbReference type="EMBL" id="AKIJ01000004">
    <property type="protein sequence ID" value="KFG25753.1"/>
    <property type="molecule type" value="Genomic_DNA"/>
</dbReference>
<dbReference type="FunFam" id="3.40.50.300:FF:001922">
    <property type="entry name" value="DEAH (Asp-Glu-Ala-His) box polypeptide 29"/>
    <property type="match status" value="1"/>
</dbReference>
<dbReference type="InterPro" id="IPR011545">
    <property type="entry name" value="DEAD/DEAH_box_helicase_dom"/>
</dbReference>
<evidence type="ECO:0000256" key="1">
    <source>
        <dbReference type="ARBA" id="ARBA00012552"/>
    </source>
</evidence>
<sequence>MTLPIEDRKNEIQNLIRENQVLVLSSETGTGKTTQVPKYIYEMYNESVVCSQPRRIAAISIAKRVSEEMKQTLGKLVGYSVRFEECLSEHTKIRYVTDGTLIRDFINDASISQYKAIIIDEVHERTINIDLLLGLVKDAIAIRSDLKVVIMSATLSTNKFTEYFPGAATLHITSRSFPIEVRYLPAEKDEYVEKAVEIAMKINETEKEGDILVFLTGEDEIETCCREVFYQQNALNRKNPAQKQKLLPLPLYSSLPMHAQNMIFNKTKERKVIFATNIAETSITIESVVYVIDSGYSKQKIYDSKIQSEMLLKLPISKSSADQRKGRAGRVRAGICYRLYAQEMYDEMEQFTIPEILRGELSSLVLKMARLHIKNLVTFDFIEPPLPESVIVALNQLYFLAAIDEKGNITEEGRLMVEFPLEPRDAKSLLESVRYNVEDELVTLSSISGNLIFDKKKFDLAIPNSDHLSLYLILKDYEGSNDRRGFCYAHGLNEKNLENAIKSKRQIRKILDNIKPHITINPDINQFTVQERVEFAILGGYLLQTAYATRERMAFVAGTGTKVQIRRLEPPKKAMRGRRIQDSIDQKWTIYKELTKMDGKYVIRMVSDISHGIAEKLFKKHSVRLNAIQFSSDTAIEASRRR</sequence>
<evidence type="ECO:0000256" key="8">
    <source>
        <dbReference type="ARBA" id="ARBA00047984"/>
    </source>
</evidence>
<dbReference type="SUPFAM" id="SSF52540">
    <property type="entry name" value="P-loop containing nucleoside triphosphate hydrolases"/>
    <property type="match status" value="1"/>
</dbReference>
<evidence type="ECO:0000256" key="4">
    <source>
        <dbReference type="ARBA" id="ARBA00022801"/>
    </source>
</evidence>
<evidence type="ECO:0000313" key="11">
    <source>
        <dbReference type="EMBL" id="KFG25753.1"/>
    </source>
</evidence>
<dbReference type="Pfam" id="PF04408">
    <property type="entry name" value="WHD_HA2"/>
    <property type="match status" value="1"/>
</dbReference>
<dbReference type="Gene3D" id="3.40.50.300">
    <property type="entry name" value="P-loop containing nucleotide triphosphate hydrolases"/>
    <property type="match status" value="2"/>
</dbReference>
<keyword evidence="2" id="KW-0507">mRNA processing</keyword>
<dbReference type="EC" id="3.6.4.13" evidence="1"/>
<dbReference type="GeneID" id="77676710"/>
<gene>
    <name evidence="11" type="ORF">NESG_01737</name>
</gene>
<dbReference type="InterPro" id="IPR007502">
    <property type="entry name" value="Helicase-assoc_dom"/>
</dbReference>
<accession>A0A086J0T5</accession>
<evidence type="ECO:0000256" key="6">
    <source>
        <dbReference type="ARBA" id="ARBA00022840"/>
    </source>
</evidence>
<evidence type="ECO:0000259" key="10">
    <source>
        <dbReference type="PROSITE" id="PS51194"/>
    </source>
</evidence>
<keyword evidence="4" id="KW-0378">Hydrolase</keyword>
<dbReference type="GO" id="GO:0003723">
    <property type="term" value="F:RNA binding"/>
    <property type="evidence" value="ECO:0007669"/>
    <property type="project" value="TreeGrafter"/>
</dbReference>
<dbReference type="SMART" id="SM00490">
    <property type="entry name" value="HELICc"/>
    <property type="match status" value="1"/>
</dbReference>
<protein>
    <recommendedName>
        <fullName evidence="1">RNA helicase</fullName>
        <ecNumber evidence="1">3.6.4.13</ecNumber>
    </recommendedName>
</protein>
<dbReference type="RefSeq" id="XP_052904308.1">
    <property type="nucleotide sequence ID" value="XM_053049358.1"/>
</dbReference>
<dbReference type="Pfam" id="PF00271">
    <property type="entry name" value="Helicase_C"/>
    <property type="match status" value="1"/>
</dbReference>
<dbReference type="PROSITE" id="PS51194">
    <property type="entry name" value="HELICASE_CTER"/>
    <property type="match status" value="1"/>
</dbReference>
<feature type="domain" description="Helicase C-terminal" evidence="10">
    <location>
        <begin position="197"/>
        <end position="372"/>
    </location>
</feature>
<evidence type="ECO:0000256" key="2">
    <source>
        <dbReference type="ARBA" id="ARBA00022664"/>
    </source>
</evidence>
<dbReference type="GO" id="GO:0006397">
    <property type="term" value="P:mRNA processing"/>
    <property type="evidence" value="ECO:0007669"/>
    <property type="project" value="UniProtKB-KW"/>
</dbReference>
<evidence type="ECO:0000256" key="3">
    <source>
        <dbReference type="ARBA" id="ARBA00022741"/>
    </source>
</evidence>
<keyword evidence="3" id="KW-0547">Nucleotide-binding</keyword>
<keyword evidence="12" id="KW-1185">Reference proteome</keyword>
<dbReference type="PROSITE" id="PS51192">
    <property type="entry name" value="HELICASE_ATP_BIND_1"/>
    <property type="match status" value="1"/>
</dbReference>
<dbReference type="InterPro" id="IPR014001">
    <property type="entry name" value="Helicase_ATP-bd"/>
</dbReference>
<dbReference type="Proteomes" id="UP000054524">
    <property type="component" value="Unassembled WGS sequence"/>
</dbReference>
<dbReference type="CDD" id="cd17917">
    <property type="entry name" value="DEXHc_RHA-like"/>
    <property type="match status" value="1"/>
</dbReference>
<name>A0A086J0T5_NEMA1</name>
<evidence type="ECO:0000313" key="12">
    <source>
        <dbReference type="Proteomes" id="UP000054524"/>
    </source>
</evidence>
<dbReference type="GO" id="GO:0016787">
    <property type="term" value="F:hydrolase activity"/>
    <property type="evidence" value="ECO:0007669"/>
    <property type="project" value="UniProtKB-KW"/>
</dbReference>
<dbReference type="PANTHER" id="PTHR18934:SF109">
    <property type="entry name" value="ATP-DEPENDENT RNA HELICASE DHX15 HOMOLOG"/>
    <property type="match status" value="1"/>
</dbReference>
<dbReference type="Pfam" id="PF00270">
    <property type="entry name" value="DEAD"/>
    <property type="match status" value="1"/>
</dbReference>
<evidence type="ECO:0000256" key="7">
    <source>
        <dbReference type="ARBA" id="ARBA00023187"/>
    </source>
</evidence>
<reference evidence="11 12" key="1">
    <citation type="journal article" date="2014" name="Genome Announc.">
        <title>Genome Sequence of the Microsporidian Species Nematocida sp1 Strain ERTm6 (ATCC PRA-372).</title>
        <authorList>
            <person name="Bakowski M.A."/>
            <person name="Priest M."/>
            <person name="Young S."/>
            <person name="Cuomo C.A."/>
            <person name="Troemel E.R."/>
        </authorList>
    </citation>
    <scope>NUCLEOTIDE SEQUENCE [LARGE SCALE GENOMIC DNA]</scope>
    <source>
        <strain evidence="11 12">ERTm6</strain>
    </source>
</reference>
<keyword evidence="6" id="KW-0067">ATP-binding</keyword>
<keyword evidence="5" id="KW-0347">Helicase</keyword>
<organism evidence="11 12">
    <name type="scientific">Nematocida ausubeli (strain ATCC PRA-371 / ERTm2)</name>
    <name type="common">Nematode killer fungus</name>
    <dbReference type="NCBI Taxonomy" id="1913371"/>
    <lineage>
        <taxon>Eukaryota</taxon>
        <taxon>Fungi</taxon>
        <taxon>Fungi incertae sedis</taxon>
        <taxon>Microsporidia</taxon>
        <taxon>Nematocida</taxon>
    </lineage>
</organism>
<dbReference type="SMART" id="SM00847">
    <property type="entry name" value="HA2"/>
    <property type="match status" value="1"/>
</dbReference>
<dbReference type="AlphaFoldDB" id="A0A086J0T5"/>
<dbReference type="InterPro" id="IPR001650">
    <property type="entry name" value="Helicase_C-like"/>
</dbReference>
<dbReference type="CDD" id="cd18791">
    <property type="entry name" value="SF2_C_RHA"/>
    <property type="match status" value="1"/>
</dbReference>
<dbReference type="Gene3D" id="1.20.120.1080">
    <property type="match status" value="1"/>
</dbReference>
<dbReference type="GO" id="GO:0005524">
    <property type="term" value="F:ATP binding"/>
    <property type="evidence" value="ECO:0007669"/>
    <property type="project" value="UniProtKB-KW"/>
</dbReference>
<proteinExistence type="predicted"/>
<keyword evidence="7" id="KW-0508">mRNA splicing</keyword>
<dbReference type="GO" id="GO:0008380">
    <property type="term" value="P:RNA splicing"/>
    <property type="evidence" value="ECO:0007669"/>
    <property type="project" value="UniProtKB-KW"/>
</dbReference>
<comment type="caution">
    <text evidence="11">The sequence shown here is derived from an EMBL/GenBank/DDBJ whole genome shotgun (WGS) entry which is preliminary data.</text>
</comment>
<comment type="catalytic activity">
    <reaction evidence="8">
        <text>ATP + H2O = ADP + phosphate + H(+)</text>
        <dbReference type="Rhea" id="RHEA:13065"/>
        <dbReference type="ChEBI" id="CHEBI:15377"/>
        <dbReference type="ChEBI" id="CHEBI:15378"/>
        <dbReference type="ChEBI" id="CHEBI:30616"/>
        <dbReference type="ChEBI" id="CHEBI:43474"/>
        <dbReference type="ChEBI" id="CHEBI:456216"/>
        <dbReference type="EC" id="3.6.4.13"/>
    </reaction>
</comment>
<dbReference type="InterPro" id="IPR027417">
    <property type="entry name" value="P-loop_NTPase"/>
</dbReference>
<evidence type="ECO:0000259" key="9">
    <source>
        <dbReference type="PROSITE" id="PS51192"/>
    </source>
</evidence>
<dbReference type="PANTHER" id="PTHR18934">
    <property type="entry name" value="ATP-DEPENDENT RNA HELICASE"/>
    <property type="match status" value="1"/>
</dbReference>
<dbReference type="SMART" id="SM00487">
    <property type="entry name" value="DEXDc"/>
    <property type="match status" value="1"/>
</dbReference>